<name>A0ABP8KWY1_9BACT</name>
<accession>A0ABP8KWY1</accession>
<comment type="caution">
    <text evidence="2">The sequence shown here is derived from an EMBL/GenBank/DDBJ whole genome shotgun (WGS) entry which is preliminary data.</text>
</comment>
<feature type="domain" description="HTH-like" evidence="1">
    <location>
        <begin position="7"/>
        <end position="55"/>
    </location>
</feature>
<proteinExistence type="predicted"/>
<dbReference type="RefSeq" id="WP_345270959.1">
    <property type="nucleotide sequence ID" value="NZ_BAABHB010000016.1"/>
</dbReference>
<evidence type="ECO:0000313" key="3">
    <source>
        <dbReference type="Proteomes" id="UP001500936"/>
    </source>
</evidence>
<sequence>MNLTLMRLLDERCLNFPAEGVLQLQDYLRDLGYLVNVRRIRRLLRKMGRWAVYPKPNLNRLGQAQYIYPYRLKGLLIVAPNQGWMIDITARAAPVCAHG</sequence>
<dbReference type="EMBL" id="BAABHB010000016">
    <property type="protein sequence ID" value="GAA4418358.1"/>
    <property type="molecule type" value="Genomic_DNA"/>
</dbReference>
<protein>
    <recommendedName>
        <fullName evidence="1">HTH-like domain-containing protein</fullName>
    </recommendedName>
</protein>
<dbReference type="InterPro" id="IPR025948">
    <property type="entry name" value="HTH-like_dom"/>
</dbReference>
<reference evidence="3" key="1">
    <citation type="journal article" date="2019" name="Int. J. Syst. Evol. Microbiol.">
        <title>The Global Catalogue of Microorganisms (GCM) 10K type strain sequencing project: providing services to taxonomists for standard genome sequencing and annotation.</title>
        <authorList>
            <consortium name="The Broad Institute Genomics Platform"/>
            <consortium name="The Broad Institute Genome Sequencing Center for Infectious Disease"/>
            <person name="Wu L."/>
            <person name="Ma J."/>
        </authorList>
    </citation>
    <scope>NUCLEOTIDE SEQUENCE [LARGE SCALE GENOMIC DNA]</scope>
    <source>
        <strain evidence="3">JCM 17925</strain>
    </source>
</reference>
<evidence type="ECO:0000259" key="1">
    <source>
        <dbReference type="Pfam" id="PF13276"/>
    </source>
</evidence>
<keyword evidence="3" id="KW-1185">Reference proteome</keyword>
<organism evidence="2 3">
    <name type="scientific">Nibrella viscosa</name>
    <dbReference type="NCBI Taxonomy" id="1084524"/>
    <lineage>
        <taxon>Bacteria</taxon>
        <taxon>Pseudomonadati</taxon>
        <taxon>Bacteroidota</taxon>
        <taxon>Cytophagia</taxon>
        <taxon>Cytophagales</taxon>
        <taxon>Spirosomataceae</taxon>
        <taxon>Nibrella</taxon>
    </lineage>
</organism>
<gene>
    <name evidence="2" type="ORF">GCM10023187_51730</name>
</gene>
<evidence type="ECO:0000313" key="2">
    <source>
        <dbReference type="EMBL" id="GAA4418358.1"/>
    </source>
</evidence>
<dbReference type="Pfam" id="PF13276">
    <property type="entry name" value="HTH_21"/>
    <property type="match status" value="1"/>
</dbReference>
<dbReference type="Proteomes" id="UP001500936">
    <property type="component" value="Unassembled WGS sequence"/>
</dbReference>